<evidence type="ECO:0000313" key="1">
    <source>
        <dbReference type="EMBL" id="EDR28255.1"/>
    </source>
</evidence>
<keyword evidence="2" id="KW-1185">Reference proteome</keyword>
<reference evidence="2" key="1">
    <citation type="submission" date="2007-12" db="EMBL/GenBank/DDBJ databases">
        <title>Annotation of Entamoeba dispar SAW760.</title>
        <authorList>
            <person name="Lorenzi H."/>
            <person name="Inman J."/>
            <person name="Schobel S."/>
            <person name="Amedeo P."/>
            <person name="Caler E."/>
        </authorList>
    </citation>
    <scope>NUCLEOTIDE SEQUENCE [LARGE SCALE GENOMIC DNA]</scope>
    <source>
        <strain evidence="2">ATCC PRA-260 / SAW760</strain>
    </source>
</reference>
<proteinExistence type="predicted"/>
<dbReference type="Proteomes" id="UP000008076">
    <property type="component" value="Unassembled WGS sequence"/>
</dbReference>
<name>B0EB38_ENTDS</name>
<dbReference type="AlphaFoldDB" id="B0EB38"/>
<dbReference type="RefSeq" id="XP_001735538.1">
    <property type="nucleotide sequence ID" value="XM_001735486.1"/>
</dbReference>
<sequence length="68" mass="8489">MMDTKKKKEIKYLRIKRNKNLNFIYLKNFYQRINKIRYKDKEVLSEQVDNIINKVIKTQEIRINKLNE</sequence>
<gene>
    <name evidence="1" type="ORF">EDI_317120</name>
</gene>
<dbReference type="EMBL" id="DS548555">
    <property type="protein sequence ID" value="EDR28255.1"/>
    <property type="molecule type" value="Genomic_DNA"/>
</dbReference>
<dbReference type="VEuPathDB" id="AmoebaDB:EDI_317120"/>
<organism evidence="2">
    <name type="scientific">Entamoeba dispar (strain ATCC PRA-260 / SAW760)</name>
    <dbReference type="NCBI Taxonomy" id="370354"/>
    <lineage>
        <taxon>Eukaryota</taxon>
        <taxon>Amoebozoa</taxon>
        <taxon>Evosea</taxon>
        <taxon>Archamoebae</taxon>
        <taxon>Mastigamoebida</taxon>
        <taxon>Entamoebidae</taxon>
        <taxon>Entamoeba</taxon>
    </lineage>
</organism>
<dbReference type="KEGG" id="edi:EDI_317120"/>
<protein>
    <submittedName>
        <fullName evidence="1">Uncharacterized protein</fullName>
    </submittedName>
</protein>
<dbReference type="GeneID" id="5880493"/>
<accession>B0EB38</accession>
<evidence type="ECO:0000313" key="2">
    <source>
        <dbReference type="Proteomes" id="UP000008076"/>
    </source>
</evidence>